<comment type="caution">
    <text evidence="5">The sequence shown here is derived from an EMBL/GenBank/DDBJ whole genome shotgun (WGS) entry which is preliminary data.</text>
</comment>
<dbReference type="GO" id="GO:0046920">
    <property type="term" value="F:alpha-(1-&gt;3)-fucosyltransferase activity"/>
    <property type="evidence" value="ECO:0007669"/>
    <property type="project" value="TreeGrafter"/>
</dbReference>
<evidence type="ECO:0000313" key="5">
    <source>
        <dbReference type="EMBL" id="EMI55778.1"/>
    </source>
</evidence>
<dbReference type="Pfam" id="PF00852">
    <property type="entry name" value="Glyco_transf_10"/>
    <property type="match status" value="1"/>
</dbReference>
<evidence type="ECO:0000256" key="3">
    <source>
        <dbReference type="ARBA" id="ARBA00022679"/>
    </source>
</evidence>
<dbReference type="GO" id="GO:0016020">
    <property type="term" value="C:membrane"/>
    <property type="evidence" value="ECO:0007669"/>
    <property type="project" value="InterPro"/>
</dbReference>
<feature type="domain" description="Fucosyltransferase C-terminal" evidence="4">
    <location>
        <begin position="107"/>
        <end position="235"/>
    </location>
</feature>
<protein>
    <submittedName>
        <fullName evidence="5">Transferase</fullName>
    </submittedName>
</protein>
<dbReference type="Proteomes" id="UP000011885">
    <property type="component" value="Unassembled WGS sequence"/>
</dbReference>
<evidence type="ECO:0000256" key="2">
    <source>
        <dbReference type="ARBA" id="ARBA00022676"/>
    </source>
</evidence>
<dbReference type="EMBL" id="ANOH01000197">
    <property type="protein sequence ID" value="EMI55778.1"/>
    <property type="molecule type" value="Genomic_DNA"/>
</dbReference>
<dbReference type="SUPFAM" id="SSF53756">
    <property type="entry name" value="UDP-Glycosyltransferase/glycogen phosphorylase"/>
    <property type="match status" value="1"/>
</dbReference>
<comment type="similarity">
    <text evidence="1">Belongs to the glycosyltransferase 10 family.</text>
</comment>
<dbReference type="InterPro" id="IPR038577">
    <property type="entry name" value="GT10-like_C_sf"/>
</dbReference>
<dbReference type="Gene3D" id="3.40.50.11660">
    <property type="entry name" value="Glycosyl transferase family 10, C-terminal domain"/>
    <property type="match status" value="1"/>
</dbReference>
<evidence type="ECO:0000259" key="4">
    <source>
        <dbReference type="Pfam" id="PF00852"/>
    </source>
</evidence>
<dbReference type="AlphaFoldDB" id="M5UID8"/>
<dbReference type="InterPro" id="IPR001503">
    <property type="entry name" value="Glyco_trans_10"/>
</dbReference>
<organism evidence="5 6">
    <name type="scientific">Rhodopirellula sallentina SM41</name>
    <dbReference type="NCBI Taxonomy" id="1263870"/>
    <lineage>
        <taxon>Bacteria</taxon>
        <taxon>Pseudomonadati</taxon>
        <taxon>Planctomycetota</taxon>
        <taxon>Planctomycetia</taxon>
        <taxon>Pirellulales</taxon>
        <taxon>Pirellulaceae</taxon>
        <taxon>Rhodopirellula</taxon>
    </lineage>
</organism>
<keyword evidence="3 5" id="KW-0808">Transferase</keyword>
<dbReference type="PATRIC" id="fig|1263870.3.peg.2969"/>
<keyword evidence="2" id="KW-0328">Glycosyltransferase</keyword>
<accession>M5UID8</accession>
<dbReference type="InterPro" id="IPR055270">
    <property type="entry name" value="Glyco_tran_10_C"/>
</dbReference>
<sequence>MWEDFEFVVDRTNEDVDAWVVLENPLSDVSARCHPRNTFFVSWEPPEIRSYNRLFLSQFQWVQTCHSVSHPGLVVSQQSQPWHLGVDAEHGFVPVMNYDSLSTMQRPEKTALMSVVISNKAITPAHRQRLLFVKMLKDRLGDRLHVYGRGHQTISDKWEAIGNYRYHLVLENASRPNYITEKLSDALLGFCFPFYYGAPNASEYFPVGSFEPIDIFQPENAIDIILRGIDSDLDRHRQGDVDTARTSVLEQWNLFPMLVRLLREKMVCGPKRKLTIYPKKHRFKIGASKLTRAMRPAA</sequence>
<proteinExistence type="inferred from homology"/>
<dbReference type="PANTHER" id="PTHR11929">
    <property type="entry name" value="ALPHA- 1,3 -FUCOSYLTRANSFERASE"/>
    <property type="match status" value="1"/>
</dbReference>
<reference evidence="5 6" key="1">
    <citation type="journal article" date="2013" name="Mar. Genomics">
        <title>Expression of sulfatases in Rhodopirellula baltica and the diversity of sulfatases in the genus Rhodopirellula.</title>
        <authorList>
            <person name="Wegner C.E."/>
            <person name="Richter-Heitmann T."/>
            <person name="Klindworth A."/>
            <person name="Klockow C."/>
            <person name="Richter M."/>
            <person name="Achstetter T."/>
            <person name="Glockner F.O."/>
            <person name="Harder J."/>
        </authorList>
    </citation>
    <scope>NUCLEOTIDE SEQUENCE [LARGE SCALE GENOMIC DNA]</scope>
    <source>
        <strain evidence="5 6">SM41</strain>
    </source>
</reference>
<name>M5UID8_9BACT</name>
<evidence type="ECO:0000313" key="6">
    <source>
        <dbReference type="Proteomes" id="UP000011885"/>
    </source>
</evidence>
<evidence type="ECO:0000256" key="1">
    <source>
        <dbReference type="ARBA" id="ARBA00008919"/>
    </source>
</evidence>
<gene>
    <name evidence="5" type="ORF">RSSM_02794</name>
</gene>
<keyword evidence="6" id="KW-1185">Reference proteome</keyword>
<dbReference type="PANTHER" id="PTHR11929:SF194">
    <property type="entry name" value="ALPHA-(1,3)-FUCOSYLTRANSFERASE 10"/>
    <property type="match status" value="1"/>
</dbReference>